<feature type="domain" description="Photosynthesis system II assembly factor Ycf48/Hcf136-like" evidence="4">
    <location>
        <begin position="133"/>
        <end position="244"/>
    </location>
</feature>
<evidence type="ECO:0000256" key="1">
    <source>
        <dbReference type="ARBA" id="ARBA00022531"/>
    </source>
</evidence>
<evidence type="ECO:0000256" key="3">
    <source>
        <dbReference type="SAM" id="SignalP"/>
    </source>
</evidence>
<dbReference type="GO" id="GO:0009523">
    <property type="term" value="C:photosystem II"/>
    <property type="evidence" value="ECO:0007669"/>
    <property type="project" value="UniProtKB-KW"/>
</dbReference>
<dbReference type="PANTHER" id="PTHR47199:SF2">
    <property type="entry name" value="PHOTOSYSTEM II STABILITY_ASSEMBLY FACTOR HCF136, CHLOROPLASTIC"/>
    <property type="match status" value="1"/>
</dbReference>
<proteinExistence type="predicted"/>
<keyword evidence="6" id="KW-1185">Reference proteome</keyword>
<dbReference type="PANTHER" id="PTHR47199">
    <property type="entry name" value="PHOTOSYSTEM II STABILITY/ASSEMBLY FACTOR HCF136, CHLOROPLASTIC"/>
    <property type="match status" value="1"/>
</dbReference>
<organism evidence="5 6">
    <name type="scientific">Panacagrimonas perspica</name>
    <dbReference type="NCBI Taxonomy" id="381431"/>
    <lineage>
        <taxon>Bacteria</taxon>
        <taxon>Pseudomonadati</taxon>
        <taxon>Pseudomonadota</taxon>
        <taxon>Gammaproteobacteria</taxon>
        <taxon>Nevskiales</taxon>
        <taxon>Nevskiaceae</taxon>
        <taxon>Panacagrimonas</taxon>
    </lineage>
</organism>
<evidence type="ECO:0000259" key="4">
    <source>
        <dbReference type="Pfam" id="PF14870"/>
    </source>
</evidence>
<feature type="signal peptide" evidence="3">
    <location>
        <begin position="1"/>
        <end position="20"/>
    </location>
</feature>
<dbReference type="EMBL" id="SOBT01000010">
    <property type="protein sequence ID" value="TDU26526.1"/>
    <property type="molecule type" value="Genomic_DNA"/>
</dbReference>
<dbReference type="GO" id="GO:0015979">
    <property type="term" value="P:photosynthesis"/>
    <property type="evidence" value="ECO:0007669"/>
    <property type="project" value="UniProtKB-KW"/>
</dbReference>
<accession>A0A4S3K2C2</accession>
<feature type="domain" description="Photosynthesis system II assembly factor Ycf48/Hcf136-like" evidence="4">
    <location>
        <begin position="79"/>
        <end position="126"/>
    </location>
</feature>
<dbReference type="OrthoDB" id="9813892at2"/>
<reference evidence="5 6" key="1">
    <citation type="submission" date="2019-03" db="EMBL/GenBank/DDBJ databases">
        <title>Genomic Encyclopedia of Type Strains, Phase IV (KMG-IV): sequencing the most valuable type-strain genomes for metagenomic binning, comparative biology and taxonomic classification.</title>
        <authorList>
            <person name="Goeker M."/>
        </authorList>
    </citation>
    <scope>NUCLEOTIDE SEQUENCE [LARGE SCALE GENOMIC DNA]</scope>
    <source>
        <strain evidence="5 6">DSM 26377</strain>
    </source>
</reference>
<protein>
    <submittedName>
        <fullName evidence="5">Photosystem II stability/assembly factor-like uncharacterized protein</fullName>
    </submittedName>
</protein>
<sequence>MRRVGVLFGVIALLSGAAPAQQEIEDAAPAETAAVARGPSPAVMAPKAAKNRLLDITTAGPRLVAVGQQGVILTSDDGTAWTQSPSPVSTMLTRVHFTDAKAGWVLGYDATILQTADGGATWVLKHHDPKGRALYDLLFLDSNNGIAIGAYGTMLVTTDGGATWTARDDALTGLGMHLNALQKLADGTLFIAGERGLMARSTDAGATWSILDSPYAGSLFGAMPHGDKGALVYGMRGNVYAATDLASCPVVDPATWDPYARETVADAEKIAALGWRKIESPVRESLFGAVPLASGGALLIGVNGTTLKLDAGAATITAVKTPAVETLAKGVRFGEHVFAVGRRGVEDLGAAP</sequence>
<evidence type="ECO:0000256" key="2">
    <source>
        <dbReference type="ARBA" id="ARBA00023276"/>
    </source>
</evidence>
<keyword evidence="3" id="KW-0732">Signal</keyword>
<dbReference type="InterPro" id="IPR028203">
    <property type="entry name" value="PSII_CF48-like_dom"/>
</dbReference>
<keyword evidence="2" id="KW-0604">Photosystem II</keyword>
<dbReference type="InterPro" id="IPR015943">
    <property type="entry name" value="WD40/YVTN_repeat-like_dom_sf"/>
</dbReference>
<evidence type="ECO:0000313" key="5">
    <source>
        <dbReference type="EMBL" id="TDU26526.1"/>
    </source>
</evidence>
<dbReference type="Proteomes" id="UP000295341">
    <property type="component" value="Unassembled WGS sequence"/>
</dbReference>
<dbReference type="CDD" id="cd15482">
    <property type="entry name" value="Sialidase_non-viral"/>
    <property type="match status" value="1"/>
</dbReference>
<gene>
    <name evidence="5" type="ORF">DFR24_3554</name>
</gene>
<dbReference type="RefSeq" id="WP_133882721.1">
    <property type="nucleotide sequence ID" value="NZ_MWIN01000019.1"/>
</dbReference>
<keyword evidence="1" id="KW-0602">Photosynthesis</keyword>
<comment type="caution">
    <text evidence="5">The sequence shown here is derived from an EMBL/GenBank/DDBJ whole genome shotgun (WGS) entry which is preliminary data.</text>
</comment>
<name>A0A4S3K2C2_9GAMM</name>
<evidence type="ECO:0000313" key="6">
    <source>
        <dbReference type="Proteomes" id="UP000295341"/>
    </source>
</evidence>
<dbReference type="AlphaFoldDB" id="A0A4S3K2C2"/>
<feature type="chain" id="PRO_5030100161" evidence="3">
    <location>
        <begin position="21"/>
        <end position="352"/>
    </location>
</feature>
<dbReference type="Gene3D" id="2.130.10.10">
    <property type="entry name" value="YVTN repeat-like/Quinoprotein amine dehydrogenase"/>
    <property type="match status" value="1"/>
</dbReference>
<dbReference type="SUPFAM" id="SSF110296">
    <property type="entry name" value="Oligoxyloglucan reducing end-specific cellobiohydrolase"/>
    <property type="match status" value="1"/>
</dbReference>
<dbReference type="Pfam" id="PF14870">
    <property type="entry name" value="PSII_BNR"/>
    <property type="match status" value="2"/>
</dbReference>